<keyword evidence="2" id="KW-0547">Nucleotide-binding</keyword>
<sequence length="288" mass="32834">MIKLNHVQKKYPDFSMDCSLTVYPGMITGLIGANGEGKSTTFKLILGLIGKEAGEMEVLGKKRECSNDGKQPEKEILQQTGVVLAETGFGSYFTIHDIIPFLEDLYPEFEKDKFLQYCEEYKLPMNKKIKEFSTGMKRKLQIFAAITHKAKLLLLDEPTSGLDVVAREQMLTLLREYMETEGRAILISSHLSGDLETFCDDIYLIQKGTITFHEEMDRLLDAYGLLKVSDEVYKKMDKSHIICRKKENFGWSCLTDQKAYYQMHNPEIVIEKGSVDELILLMAGGERI</sequence>
<feature type="domain" description="ABC transporter" evidence="4">
    <location>
        <begin position="2"/>
        <end position="232"/>
    </location>
</feature>
<dbReference type="Pfam" id="PF00005">
    <property type="entry name" value="ABC_tran"/>
    <property type="match status" value="1"/>
</dbReference>
<evidence type="ECO:0000256" key="2">
    <source>
        <dbReference type="ARBA" id="ARBA00022741"/>
    </source>
</evidence>
<name>A0ABR7ETF9_9FIRM</name>
<dbReference type="RefSeq" id="WP_117538374.1">
    <property type="nucleotide sequence ID" value="NZ_JACOOY010000001.1"/>
</dbReference>
<dbReference type="GO" id="GO:0005524">
    <property type="term" value="F:ATP binding"/>
    <property type="evidence" value="ECO:0007669"/>
    <property type="project" value="UniProtKB-KW"/>
</dbReference>
<dbReference type="InterPro" id="IPR027417">
    <property type="entry name" value="P-loop_NTPase"/>
</dbReference>
<dbReference type="InterPro" id="IPR003593">
    <property type="entry name" value="AAA+_ATPase"/>
</dbReference>
<dbReference type="InterPro" id="IPR003439">
    <property type="entry name" value="ABC_transporter-like_ATP-bd"/>
</dbReference>
<dbReference type="CDD" id="cd03230">
    <property type="entry name" value="ABC_DR_subfamily_A"/>
    <property type="match status" value="1"/>
</dbReference>
<dbReference type="EMBL" id="JACOOY010000001">
    <property type="protein sequence ID" value="MBC5663825.1"/>
    <property type="molecule type" value="Genomic_DNA"/>
</dbReference>
<gene>
    <name evidence="5" type="ORF">H8S07_00790</name>
</gene>
<dbReference type="Proteomes" id="UP000647235">
    <property type="component" value="Unassembled WGS sequence"/>
</dbReference>
<dbReference type="PANTHER" id="PTHR42939">
    <property type="entry name" value="ABC TRANSPORTER ATP-BINDING PROTEIN ALBC-RELATED"/>
    <property type="match status" value="1"/>
</dbReference>
<keyword evidence="6" id="KW-1185">Reference proteome</keyword>
<evidence type="ECO:0000313" key="6">
    <source>
        <dbReference type="Proteomes" id="UP000647235"/>
    </source>
</evidence>
<proteinExistence type="predicted"/>
<comment type="caution">
    <text evidence="5">The sequence shown here is derived from an EMBL/GenBank/DDBJ whole genome shotgun (WGS) entry which is preliminary data.</text>
</comment>
<evidence type="ECO:0000313" key="5">
    <source>
        <dbReference type="EMBL" id="MBC5663825.1"/>
    </source>
</evidence>
<evidence type="ECO:0000259" key="4">
    <source>
        <dbReference type="PROSITE" id="PS50893"/>
    </source>
</evidence>
<dbReference type="SMART" id="SM00382">
    <property type="entry name" value="AAA"/>
    <property type="match status" value="1"/>
</dbReference>
<organism evidence="5 6">
    <name type="scientific">Dorea hominis</name>
    <dbReference type="NCBI Taxonomy" id="2763040"/>
    <lineage>
        <taxon>Bacteria</taxon>
        <taxon>Bacillati</taxon>
        <taxon>Bacillota</taxon>
        <taxon>Clostridia</taxon>
        <taxon>Lachnospirales</taxon>
        <taxon>Lachnospiraceae</taxon>
        <taxon>Dorea</taxon>
    </lineage>
</organism>
<dbReference type="PROSITE" id="PS50893">
    <property type="entry name" value="ABC_TRANSPORTER_2"/>
    <property type="match status" value="1"/>
</dbReference>
<accession>A0ABR7ETF9</accession>
<dbReference type="PANTHER" id="PTHR42939:SF3">
    <property type="entry name" value="ABC TRANSPORTER ATP-BINDING COMPONENT"/>
    <property type="match status" value="1"/>
</dbReference>
<reference evidence="5 6" key="1">
    <citation type="submission" date="2020-08" db="EMBL/GenBank/DDBJ databases">
        <title>Genome public.</title>
        <authorList>
            <person name="Liu C."/>
            <person name="Sun Q."/>
        </authorList>
    </citation>
    <scope>NUCLEOTIDE SEQUENCE [LARGE SCALE GENOMIC DNA]</scope>
    <source>
        <strain evidence="5 6">NSJ-36</strain>
    </source>
</reference>
<keyword evidence="1" id="KW-0813">Transport</keyword>
<protein>
    <submittedName>
        <fullName evidence="5">ABC transporter ATP-binding protein</fullName>
    </submittedName>
</protein>
<dbReference type="SUPFAM" id="SSF52540">
    <property type="entry name" value="P-loop containing nucleoside triphosphate hydrolases"/>
    <property type="match status" value="1"/>
</dbReference>
<dbReference type="Gene3D" id="3.40.50.300">
    <property type="entry name" value="P-loop containing nucleotide triphosphate hydrolases"/>
    <property type="match status" value="1"/>
</dbReference>
<evidence type="ECO:0000256" key="3">
    <source>
        <dbReference type="ARBA" id="ARBA00022840"/>
    </source>
</evidence>
<dbReference type="InterPro" id="IPR051782">
    <property type="entry name" value="ABC_Transporter_VariousFunc"/>
</dbReference>
<keyword evidence="3 5" id="KW-0067">ATP-binding</keyword>
<evidence type="ECO:0000256" key="1">
    <source>
        <dbReference type="ARBA" id="ARBA00022448"/>
    </source>
</evidence>